<reference evidence="2 3" key="1">
    <citation type="journal article" date="2008" name="PLoS ONE">
        <title>Genome sequence of Brucella abortus vaccine strain S19 compared to virulent strains yields candidate virulence genes.</title>
        <authorList>
            <person name="Crasta O.R."/>
            <person name="Folkerts O."/>
            <person name="Fei Z."/>
            <person name="Mane S.P."/>
            <person name="Evans C."/>
            <person name="Martino-Catt S."/>
            <person name="Bricker B."/>
            <person name="Yu G."/>
            <person name="Du L."/>
            <person name="Sobral B.W."/>
        </authorList>
    </citation>
    <scope>NUCLEOTIDE SEQUENCE [LARGE SCALE GENOMIC DNA]</scope>
    <source>
        <strain evidence="2 3">S19</strain>
    </source>
</reference>
<dbReference type="AlphaFoldDB" id="A0A0F6ANK8"/>
<evidence type="ECO:0000313" key="3">
    <source>
        <dbReference type="Proteomes" id="UP000002565"/>
    </source>
</evidence>
<evidence type="ECO:0000256" key="1">
    <source>
        <dbReference type="SAM" id="MobiDB-lite"/>
    </source>
</evidence>
<dbReference type="KEGG" id="bmc:BAbS19_I00840"/>
<sequence length="46" mass="4696">MTSSLNQTRNKNGEPPEKSGGFSFGAPNMGTTMAIAARPAPSLTAT</sequence>
<dbReference type="Proteomes" id="UP000002565">
    <property type="component" value="Chromosome 1"/>
</dbReference>
<organism evidence="2 3">
    <name type="scientific">Brucella abortus (strain S19)</name>
    <dbReference type="NCBI Taxonomy" id="430066"/>
    <lineage>
        <taxon>Bacteria</taxon>
        <taxon>Pseudomonadati</taxon>
        <taxon>Pseudomonadota</taxon>
        <taxon>Alphaproteobacteria</taxon>
        <taxon>Hyphomicrobiales</taxon>
        <taxon>Brucellaceae</taxon>
        <taxon>Brucella/Ochrobactrum group</taxon>
        <taxon>Brucella</taxon>
    </lineage>
</organism>
<feature type="compositionally biased region" description="Polar residues" evidence="1">
    <location>
        <begin position="1"/>
        <end position="10"/>
    </location>
</feature>
<evidence type="ECO:0000313" key="2">
    <source>
        <dbReference type="EMBL" id="ACD71642.1"/>
    </source>
</evidence>
<name>A0A0F6ANK8_BRUA1</name>
<accession>A0A0F6ANK8</accession>
<proteinExistence type="predicted"/>
<protein>
    <submittedName>
        <fullName evidence="2">Uncharacterized protein</fullName>
    </submittedName>
</protein>
<feature type="region of interest" description="Disordered" evidence="1">
    <location>
        <begin position="1"/>
        <end position="46"/>
    </location>
</feature>
<dbReference type="EMBL" id="CP000887">
    <property type="protein sequence ID" value="ACD71642.1"/>
    <property type="molecule type" value="Genomic_DNA"/>
</dbReference>
<gene>
    <name evidence="2" type="ordered locus">BAbS19_I00840</name>
</gene>
<dbReference type="HOGENOM" id="CLU_3181002_0_0_5"/>